<dbReference type="Proteomes" id="UP000220840">
    <property type="component" value="Unassembled WGS sequence"/>
</dbReference>
<dbReference type="RefSeq" id="WP_058294724.1">
    <property type="nucleotide sequence ID" value="NZ_CAKJVF010000266.1"/>
</dbReference>
<protein>
    <submittedName>
        <fullName evidence="1">Uncharacterized protein</fullName>
    </submittedName>
</protein>
<comment type="caution">
    <text evidence="1">The sequence shown here is derived from an EMBL/GenBank/DDBJ whole genome shotgun (WGS) entry which is preliminary data.</text>
</comment>
<organism evidence="1 2">
    <name type="scientific">Clostridium neonatale</name>
    <dbReference type="NCBI Taxonomy" id="137838"/>
    <lineage>
        <taxon>Bacteria</taxon>
        <taxon>Bacillati</taxon>
        <taxon>Bacillota</taxon>
        <taxon>Clostridia</taxon>
        <taxon>Eubacteriales</taxon>
        <taxon>Clostridiaceae</taxon>
        <taxon>Clostridium</taxon>
    </lineage>
</organism>
<accession>A0A2A7MGT6</accession>
<evidence type="ECO:0000313" key="1">
    <source>
        <dbReference type="EMBL" id="PEG30551.1"/>
    </source>
</evidence>
<dbReference type="EMBL" id="PDCJ01000001">
    <property type="protein sequence ID" value="PEG30551.1"/>
    <property type="molecule type" value="Genomic_DNA"/>
</dbReference>
<name>A0A2A7MGT6_9CLOT</name>
<proteinExistence type="predicted"/>
<sequence>MFTKISNIEWINYIESNKDDIISFDYSTLRKDIPDGLIKGTVNFKFSRKMLLEGLKNLKSYKKIINSSPGKYEFINDNISSDNTYKILYLQIHNVLARNKKTKLFSTETWKLLIISHDFLVNQYYTARERECLEMLLYDNPMLDKDCLIALFNSIKNSYDVRKNNITLEETIKKHLY</sequence>
<reference evidence="1 2" key="1">
    <citation type="submission" date="2017-10" db="EMBL/GenBank/DDBJ databases">
        <title>Effective Description of Clostridium neonatale sp. nov. linked to necrotizing enterocolitis in neonates and a clarification of species assignable to the genus Clostridium (Prazmowski 1880) emend. Lawson and Rainey 2016.</title>
        <authorList>
            <person name="Bernard K."/>
            <person name="Burdz T."/>
            <person name="Wiebe D."/>
            <person name="Balcewich B."/>
            <person name="Alfa M."/>
            <person name="Bernier A.-M."/>
        </authorList>
    </citation>
    <scope>NUCLEOTIDE SEQUENCE [LARGE SCALE GENOMIC DNA]</scope>
    <source>
        <strain evidence="1 2">LCDC99A005</strain>
    </source>
</reference>
<dbReference type="AlphaFoldDB" id="A0A2A7MGT6"/>
<gene>
    <name evidence="1" type="ORF">CQ394_02165</name>
</gene>
<evidence type="ECO:0000313" key="2">
    <source>
        <dbReference type="Proteomes" id="UP000220840"/>
    </source>
</evidence>
<keyword evidence="2" id="KW-1185">Reference proteome</keyword>